<dbReference type="EMBL" id="KV429051">
    <property type="protein sequence ID" value="KZT70532.1"/>
    <property type="molecule type" value="Genomic_DNA"/>
</dbReference>
<accession>A0A165RB59</accession>
<dbReference type="InterPro" id="IPR013087">
    <property type="entry name" value="Znf_C2H2_type"/>
</dbReference>
<dbReference type="STRING" id="1314783.A0A165RB59"/>
<organism evidence="4 5">
    <name type="scientific">Daedalea quercina L-15889</name>
    <dbReference type="NCBI Taxonomy" id="1314783"/>
    <lineage>
        <taxon>Eukaryota</taxon>
        <taxon>Fungi</taxon>
        <taxon>Dikarya</taxon>
        <taxon>Basidiomycota</taxon>
        <taxon>Agaricomycotina</taxon>
        <taxon>Agaricomycetes</taxon>
        <taxon>Polyporales</taxon>
        <taxon>Fomitopsis</taxon>
    </lineage>
</organism>
<evidence type="ECO:0000259" key="3">
    <source>
        <dbReference type="PROSITE" id="PS50157"/>
    </source>
</evidence>
<dbReference type="Gene3D" id="3.30.160.60">
    <property type="entry name" value="Classic Zinc Finger"/>
    <property type="match status" value="1"/>
</dbReference>
<feature type="region of interest" description="Disordered" evidence="2">
    <location>
        <begin position="1"/>
        <end position="33"/>
    </location>
</feature>
<sequence>MHSLPPVNPPSRTVNPPPSAMDPRRSHRSTRTTLRFHPYLSQAGGVSHPSRLQSIDLPAHGFCTGEYSRVRYSNFTYRGQQDTHSGSHAPGSSFTPTSVFVPAADPLSPAQYENASTHNYGRTVPNLNSITVRNAASSPEDHAYTAYIYHGAQAPFSENHNGGTFVSEDLQWDFDRSNHARISMPIYPYNDYRPTGSEAGHRWDPFSSSSTSNSNQYERQSHFGPEYSPVQEYGLMDPRHEVVTPAQPYAQRICRWEGCGALLENVSVSGVKLHLKRHHHINQRVAAGRCEWHVDSKGGVCGRPLDSNSYPKHIASVHLKSTAVQCLDCGRMIGRVDSLTRHLRDHCRAKQDQMAGEILA</sequence>
<keyword evidence="1" id="KW-0863">Zinc-finger</keyword>
<keyword evidence="5" id="KW-1185">Reference proteome</keyword>
<dbReference type="OrthoDB" id="2782214at2759"/>
<keyword evidence="1" id="KW-0479">Metal-binding</keyword>
<reference evidence="4 5" key="1">
    <citation type="journal article" date="2016" name="Mol. Biol. Evol.">
        <title>Comparative Genomics of Early-Diverging Mushroom-Forming Fungi Provides Insights into the Origins of Lignocellulose Decay Capabilities.</title>
        <authorList>
            <person name="Nagy L.G."/>
            <person name="Riley R."/>
            <person name="Tritt A."/>
            <person name="Adam C."/>
            <person name="Daum C."/>
            <person name="Floudas D."/>
            <person name="Sun H."/>
            <person name="Yadav J.S."/>
            <person name="Pangilinan J."/>
            <person name="Larsson K.H."/>
            <person name="Matsuura K."/>
            <person name="Barry K."/>
            <person name="Labutti K."/>
            <person name="Kuo R."/>
            <person name="Ohm R.A."/>
            <person name="Bhattacharya S.S."/>
            <person name="Shirouzu T."/>
            <person name="Yoshinaga Y."/>
            <person name="Martin F.M."/>
            <person name="Grigoriev I.V."/>
            <person name="Hibbett D.S."/>
        </authorList>
    </citation>
    <scope>NUCLEOTIDE SEQUENCE [LARGE SCALE GENOMIC DNA]</scope>
    <source>
        <strain evidence="4 5">L-15889</strain>
    </source>
</reference>
<proteinExistence type="predicted"/>
<gene>
    <name evidence="4" type="ORF">DAEQUDRAFT_211782</name>
</gene>
<evidence type="ECO:0000313" key="5">
    <source>
        <dbReference type="Proteomes" id="UP000076727"/>
    </source>
</evidence>
<dbReference type="PROSITE" id="PS50157">
    <property type="entry name" value="ZINC_FINGER_C2H2_2"/>
    <property type="match status" value="1"/>
</dbReference>
<name>A0A165RB59_9APHY</name>
<evidence type="ECO:0000256" key="1">
    <source>
        <dbReference type="PROSITE-ProRule" id="PRU00042"/>
    </source>
</evidence>
<keyword evidence="1" id="KW-0862">Zinc</keyword>
<feature type="region of interest" description="Disordered" evidence="2">
    <location>
        <begin position="200"/>
        <end position="223"/>
    </location>
</feature>
<dbReference type="GO" id="GO:0008270">
    <property type="term" value="F:zinc ion binding"/>
    <property type="evidence" value="ECO:0007669"/>
    <property type="project" value="UniProtKB-KW"/>
</dbReference>
<evidence type="ECO:0000256" key="2">
    <source>
        <dbReference type="SAM" id="MobiDB-lite"/>
    </source>
</evidence>
<dbReference type="PROSITE" id="PS00028">
    <property type="entry name" value="ZINC_FINGER_C2H2_1"/>
    <property type="match status" value="1"/>
</dbReference>
<feature type="domain" description="C2H2-type" evidence="3">
    <location>
        <begin position="324"/>
        <end position="351"/>
    </location>
</feature>
<dbReference type="AlphaFoldDB" id="A0A165RB59"/>
<protein>
    <recommendedName>
        <fullName evidence="3">C2H2-type domain-containing protein</fullName>
    </recommendedName>
</protein>
<dbReference type="Proteomes" id="UP000076727">
    <property type="component" value="Unassembled WGS sequence"/>
</dbReference>
<evidence type="ECO:0000313" key="4">
    <source>
        <dbReference type="EMBL" id="KZT70532.1"/>
    </source>
</evidence>